<keyword evidence="4" id="KW-1015">Disulfide bond</keyword>
<dbReference type="InterPro" id="IPR036249">
    <property type="entry name" value="Thioredoxin-like_sf"/>
</dbReference>
<dbReference type="KEGG" id="ure:UREG_06694"/>
<feature type="compositionally biased region" description="Basic and acidic residues" evidence="7">
    <location>
        <begin position="455"/>
        <end position="468"/>
    </location>
</feature>
<evidence type="ECO:0000256" key="2">
    <source>
        <dbReference type="ARBA" id="ARBA00004319"/>
    </source>
</evidence>
<dbReference type="AlphaFoldDB" id="C4JVV2"/>
<evidence type="ECO:0000256" key="3">
    <source>
        <dbReference type="ARBA" id="ARBA00012723"/>
    </source>
</evidence>
<dbReference type="Gene3D" id="3.40.30.10">
    <property type="entry name" value="Glutaredoxin"/>
    <property type="match status" value="2"/>
</dbReference>
<organism evidence="9 10">
    <name type="scientific">Uncinocarpus reesii (strain UAMH 1704)</name>
    <dbReference type="NCBI Taxonomy" id="336963"/>
    <lineage>
        <taxon>Eukaryota</taxon>
        <taxon>Fungi</taxon>
        <taxon>Dikarya</taxon>
        <taxon>Ascomycota</taxon>
        <taxon>Pezizomycotina</taxon>
        <taxon>Eurotiomycetes</taxon>
        <taxon>Eurotiomycetidae</taxon>
        <taxon>Onygenales</taxon>
        <taxon>Onygenaceae</taxon>
        <taxon>Uncinocarpus</taxon>
    </lineage>
</organism>
<feature type="compositionally biased region" description="Low complexity" evidence="7">
    <location>
        <begin position="219"/>
        <end position="242"/>
    </location>
</feature>
<proteinExistence type="predicted"/>
<dbReference type="InterPro" id="IPR013766">
    <property type="entry name" value="Thioredoxin_domain"/>
</dbReference>
<dbReference type="OMA" id="NHVKRAT"/>
<dbReference type="STRING" id="336963.C4JVV2"/>
<feature type="domain" description="Thioredoxin" evidence="8">
    <location>
        <begin position="1"/>
        <end position="93"/>
    </location>
</feature>
<dbReference type="InterPro" id="IPR057305">
    <property type="entry name" value="Thioredox_PDIA6_C"/>
</dbReference>
<dbReference type="HOGENOM" id="CLU_030577_0_0_1"/>
<gene>
    <name evidence="9" type="ORF">UREG_06694</name>
</gene>
<keyword evidence="5" id="KW-0413">Isomerase</keyword>
<evidence type="ECO:0000256" key="6">
    <source>
        <dbReference type="ARBA" id="ARBA00023284"/>
    </source>
</evidence>
<evidence type="ECO:0000259" key="8">
    <source>
        <dbReference type="PROSITE" id="PS51352"/>
    </source>
</evidence>
<dbReference type="Pfam" id="PF24541">
    <property type="entry name" value="Thioredox_PDIA6_C"/>
    <property type="match status" value="1"/>
</dbReference>
<evidence type="ECO:0000313" key="9">
    <source>
        <dbReference type="EMBL" id="EEP81829.1"/>
    </source>
</evidence>
<dbReference type="GO" id="GO:0015035">
    <property type="term" value="F:protein-disulfide reductase activity"/>
    <property type="evidence" value="ECO:0007669"/>
    <property type="project" value="TreeGrafter"/>
</dbReference>
<comment type="subcellular location">
    <subcellularLocation>
        <location evidence="2">Endoplasmic reticulum lumen</location>
    </subcellularLocation>
</comment>
<feature type="compositionally biased region" description="Basic and acidic residues" evidence="7">
    <location>
        <begin position="419"/>
        <end position="428"/>
    </location>
</feature>
<evidence type="ECO:0000256" key="7">
    <source>
        <dbReference type="SAM" id="MobiDB-lite"/>
    </source>
</evidence>
<dbReference type="EMBL" id="CH476618">
    <property type="protein sequence ID" value="EEP81829.1"/>
    <property type="molecule type" value="Genomic_DNA"/>
</dbReference>
<dbReference type="PANTHER" id="PTHR45815:SF3">
    <property type="entry name" value="PROTEIN DISULFIDE-ISOMERASE A6"/>
    <property type="match status" value="1"/>
</dbReference>
<protein>
    <recommendedName>
        <fullName evidence="3">protein disulfide-isomerase</fullName>
        <ecNumber evidence="3">5.3.4.1</ecNumber>
    </recommendedName>
</protein>
<keyword evidence="10" id="KW-1185">Reference proteome</keyword>
<name>C4JVV2_UNCRE</name>
<dbReference type="GO" id="GO:0034976">
    <property type="term" value="P:response to endoplasmic reticulum stress"/>
    <property type="evidence" value="ECO:0007669"/>
    <property type="project" value="TreeGrafter"/>
</dbReference>
<dbReference type="PROSITE" id="PS51352">
    <property type="entry name" value="THIOREDOXIN_2"/>
    <property type="match status" value="1"/>
</dbReference>
<dbReference type="eggNOG" id="KOG0191">
    <property type="taxonomic scope" value="Eukaryota"/>
</dbReference>
<evidence type="ECO:0000256" key="4">
    <source>
        <dbReference type="ARBA" id="ARBA00023157"/>
    </source>
</evidence>
<comment type="catalytic activity">
    <reaction evidence="1">
        <text>Catalyzes the rearrangement of -S-S- bonds in proteins.</text>
        <dbReference type="EC" id="5.3.4.1"/>
    </reaction>
</comment>
<feature type="compositionally biased region" description="Polar residues" evidence="7">
    <location>
        <begin position="262"/>
        <end position="272"/>
    </location>
</feature>
<dbReference type="GO" id="GO:0005788">
    <property type="term" value="C:endoplasmic reticulum lumen"/>
    <property type="evidence" value="ECO:0007669"/>
    <property type="project" value="UniProtKB-SubCell"/>
</dbReference>
<evidence type="ECO:0000256" key="1">
    <source>
        <dbReference type="ARBA" id="ARBA00001182"/>
    </source>
</evidence>
<feature type="region of interest" description="Disordered" evidence="7">
    <location>
        <begin position="193"/>
        <end position="272"/>
    </location>
</feature>
<dbReference type="Proteomes" id="UP000002058">
    <property type="component" value="Unassembled WGS sequence"/>
</dbReference>
<reference evidence="10" key="1">
    <citation type="journal article" date="2009" name="Genome Res.">
        <title>Comparative genomic analyses of the human fungal pathogens Coccidioides and their relatives.</title>
        <authorList>
            <person name="Sharpton T.J."/>
            <person name="Stajich J.E."/>
            <person name="Rounsley S.D."/>
            <person name="Gardner M.J."/>
            <person name="Wortman J.R."/>
            <person name="Jordar V.S."/>
            <person name="Maiti R."/>
            <person name="Kodira C.D."/>
            <person name="Neafsey D.E."/>
            <person name="Zeng Q."/>
            <person name="Hung C.-Y."/>
            <person name="McMahan C."/>
            <person name="Muszewska A."/>
            <person name="Grynberg M."/>
            <person name="Mandel M.A."/>
            <person name="Kellner E.M."/>
            <person name="Barker B.M."/>
            <person name="Galgiani J.N."/>
            <person name="Orbach M.J."/>
            <person name="Kirkland T.N."/>
            <person name="Cole G.T."/>
            <person name="Henn M.R."/>
            <person name="Birren B.W."/>
            <person name="Taylor J.W."/>
        </authorList>
    </citation>
    <scope>NUCLEOTIDE SEQUENCE [LARGE SCALE GENOMIC DNA]</scope>
    <source>
        <strain evidence="10">UAMH 1704</strain>
    </source>
</reference>
<accession>C4JVV2</accession>
<dbReference type="GO" id="GO:0003756">
    <property type="term" value="F:protein disulfide isomerase activity"/>
    <property type="evidence" value="ECO:0007669"/>
    <property type="project" value="UniProtKB-EC"/>
</dbReference>
<evidence type="ECO:0000256" key="5">
    <source>
        <dbReference type="ARBA" id="ARBA00023235"/>
    </source>
</evidence>
<dbReference type="GeneID" id="8444101"/>
<evidence type="ECO:0000313" key="10">
    <source>
        <dbReference type="Proteomes" id="UP000002058"/>
    </source>
</evidence>
<feature type="compositionally biased region" description="Low complexity" evidence="7">
    <location>
        <begin position="445"/>
        <end position="454"/>
    </location>
</feature>
<dbReference type="InParanoid" id="C4JVV2"/>
<dbReference type="OrthoDB" id="10264505at2759"/>
<dbReference type="VEuPathDB" id="FungiDB:UREG_06694"/>
<dbReference type="PANTHER" id="PTHR45815">
    <property type="entry name" value="PROTEIN DISULFIDE-ISOMERASE A6"/>
    <property type="match status" value="1"/>
</dbReference>
<feature type="region of interest" description="Disordered" evidence="7">
    <location>
        <begin position="400"/>
        <end position="468"/>
    </location>
</feature>
<dbReference type="RefSeq" id="XP_002583727.1">
    <property type="nucleotide sequence ID" value="XM_002583681.1"/>
</dbReference>
<sequence>MSPFYAPWCGHCQNLKPAYEKAARSLEGLAKVAAMNCDDEANKHLCSVMRIQGFPTLRIVVPSDKPGKPKHEDYQGARTAKGIVDAVVEKIPNHVKRLTDKDIDGWLANSNETAKALLFTEKGTTSALLRALAIDYLGKIHIGQIRNKETSAVDTFGITKFPTLVLLPGSDKPSMVYDGELKKKPIVEFLKQVAEPNQDPPESAAPKAKTAKLKKPEKSTTAGTTSTSTTKAAASSDTPKASDGTENLKEPKIYKGSKARSKPQQTGPDLRMLSTSTDLKTTCLSSKTGTCVLAIVHVPSDPNGLPSTHTLEALGSLAEIEHKHTLRQGRLFPFYVLPDFIDEVPTIQTALGLETGGVEIIAINGKRGWWRRYDPSDGKNYGVVDIESWIDQVRMGEGERRKLPDGIIPSDGQKTSKQKPKEKPKEEPATPPQNEPDPEPEQEPEATPSATPEMESQKESKTVVHEEL</sequence>
<dbReference type="SUPFAM" id="SSF52833">
    <property type="entry name" value="Thioredoxin-like"/>
    <property type="match status" value="2"/>
</dbReference>
<keyword evidence="6" id="KW-0676">Redox-active center</keyword>
<dbReference type="Pfam" id="PF00085">
    <property type="entry name" value="Thioredoxin"/>
    <property type="match status" value="1"/>
</dbReference>
<dbReference type="EC" id="5.3.4.1" evidence="3"/>